<gene>
    <name evidence="4" type="primary">Cni-irld-3</name>
    <name evidence="4" type="synonym">Cnig_chr_V.g18150</name>
    <name evidence="4" type="ORF">B9Z55_018150</name>
</gene>
<keyword evidence="2" id="KW-0732">Signal</keyword>
<dbReference type="PANTHER" id="PTHR21662">
    <property type="entry name" value="RECEPTOR PROTEIN-TYROSINE KINASE"/>
    <property type="match status" value="1"/>
</dbReference>
<dbReference type="STRING" id="1611254.A0A2G5TCT1"/>
<evidence type="ECO:0000313" key="5">
    <source>
        <dbReference type="Proteomes" id="UP000230233"/>
    </source>
</evidence>
<protein>
    <recommendedName>
        <fullName evidence="3">Receptor L-domain domain-containing protein</fullName>
    </recommendedName>
</protein>
<comment type="caution">
    <text evidence="4">The sequence shown here is derived from an EMBL/GenBank/DDBJ whole genome shotgun (WGS) entry which is preliminary data.</text>
</comment>
<feature type="chain" id="PRO_5013835181" description="Receptor L-domain domain-containing protein" evidence="2">
    <location>
        <begin position="25"/>
        <end position="214"/>
    </location>
</feature>
<sequence>MCLKVQTSLAILSIFAIFTRISAAETICNGTELSVYDDLDIGGLTEKPCTKVFGDIVIANLNGGKRMSNYWTIEELYGSLFIVNTTNLGDSVNLQNLRIIHASESPALVIRNNRGLRLAIGARLGYVSTGSNITYWFTDNWPAAMTESEHYTLFMASEKNRPVFYTDNHFATRQCDGWYYKLWTFVFGTLCFMVSCALIGLSFYGRREETKKGI</sequence>
<evidence type="ECO:0000313" key="4">
    <source>
        <dbReference type="EMBL" id="PIC25077.1"/>
    </source>
</evidence>
<dbReference type="SUPFAM" id="SSF52058">
    <property type="entry name" value="L domain-like"/>
    <property type="match status" value="1"/>
</dbReference>
<dbReference type="InterPro" id="IPR053079">
    <property type="entry name" value="SPS2_domain"/>
</dbReference>
<dbReference type="Pfam" id="PF01030">
    <property type="entry name" value="Recep_L_domain"/>
    <property type="match status" value="1"/>
</dbReference>
<dbReference type="OrthoDB" id="5775484at2759"/>
<dbReference type="AlphaFoldDB" id="A0A2G5TCT1"/>
<feature type="domain" description="Receptor L-domain" evidence="3">
    <location>
        <begin position="49"/>
        <end position="117"/>
    </location>
</feature>
<feature type="signal peptide" evidence="2">
    <location>
        <begin position="1"/>
        <end position="24"/>
    </location>
</feature>
<dbReference type="InterPro" id="IPR000494">
    <property type="entry name" value="Rcpt_L-dom"/>
</dbReference>
<name>A0A2G5TCT1_9PELO</name>
<dbReference type="PANTHER" id="PTHR21662:SF29">
    <property type="entry name" value="RECEPTOR L-DOMAIN DOMAIN-CONTAINING PROTEIN"/>
    <property type="match status" value="1"/>
</dbReference>
<keyword evidence="1" id="KW-0472">Membrane</keyword>
<dbReference type="Gene3D" id="3.80.20.20">
    <property type="entry name" value="Receptor L-domain"/>
    <property type="match status" value="1"/>
</dbReference>
<keyword evidence="1" id="KW-0812">Transmembrane</keyword>
<evidence type="ECO:0000256" key="1">
    <source>
        <dbReference type="SAM" id="Phobius"/>
    </source>
</evidence>
<reference evidence="5" key="1">
    <citation type="submission" date="2017-10" db="EMBL/GenBank/DDBJ databases">
        <title>Rapid genome shrinkage in a self-fertile nematode reveals novel sperm competition proteins.</title>
        <authorList>
            <person name="Yin D."/>
            <person name="Schwarz E.M."/>
            <person name="Thomas C.G."/>
            <person name="Felde R.L."/>
            <person name="Korf I.F."/>
            <person name="Cutter A.D."/>
            <person name="Schartner C.M."/>
            <person name="Ralston E.J."/>
            <person name="Meyer B.J."/>
            <person name="Haag E.S."/>
        </authorList>
    </citation>
    <scope>NUCLEOTIDE SEQUENCE [LARGE SCALE GENOMIC DNA]</scope>
    <source>
        <strain evidence="5">JU1422</strain>
    </source>
</reference>
<proteinExistence type="predicted"/>
<dbReference type="Proteomes" id="UP000230233">
    <property type="component" value="Chromosome V"/>
</dbReference>
<keyword evidence="5" id="KW-1185">Reference proteome</keyword>
<feature type="transmembrane region" description="Helical" evidence="1">
    <location>
        <begin position="182"/>
        <end position="204"/>
    </location>
</feature>
<evidence type="ECO:0000259" key="3">
    <source>
        <dbReference type="Pfam" id="PF01030"/>
    </source>
</evidence>
<dbReference type="InterPro" id="IPR036941">
    <property type="entry name" value="Rcpt_L-dom_sf"/>
</dbReference>
<dbReference type="EMBL" id="PDUG01000005">
    <property type="protein sequence ID" value="PIC25077.1"/>
    <property type="molecule type" value="Genomic_DNA"/>
</dbReference>
<accession>A0A2G5TCT1</accession>
<organism evidence="4 5">
    <name type="scientific">Caenorhabditis nigoni</name>
    <dbReference type="NCBI Taxonomy" id="1611254"/>
    <lineage>
        <taxon>Eukaryota</taxon>
        <taxon>Metazoa</taxon>
        <taxon>Ecdysozoa</taxon>
        <taxon>Nematoda</taxon>
        <taxon>Chromadorea</taxon>
        <taxon>Rhabditida</taxon>
        <taxon>Rhabditina</taxon>
        <taxon>Rhabditomorpha</taxon>
        <taxon>Rhabditoidea</taxon>
        <taxon>Rhabditidae</taxon>
        <taxon>Peloderinae</taxon>
        <taxon>Caenorhabditis</taxon>
    </lineage>
</organism>
<keyword evidence="1" id="KW-1133">Transmembrane helix</keyword>
<evidence type="ECO:0000256" key="2">
    <source>
        <dbReference type="SAM" id="SignalP"/>
    </source>
</evidence>